<dbReference type="EMBL" id="BK011017">
    <property type="protein sequence ID" value="DAC81159.1"/>
    <property type="molecule type" value="Genomic_DNA"/>
</dbReference>
<evidence type="ECO:0000313" key="1">
    <source>
        <dbReference type="EMBL" id="DAC81159.1"/>
    </source>
</evidence>
<protein>
    <submittedName>
        <fullName evidence="1">Uncharacterized protein</fullName>
    </submittedName>
</protein>
<accession>A0A6F9F1X1</accession>
<sequence length="83" mass="9678">MFRSLFKLNSVWKCRNPCLFDRVRDFKRIFLCIFFVWTEDPTHPALFVFVFPAGAGRAIYYVILPRVLCATVHLVNTCGVLGY</sequence>
<proteinExistence type="predicted"/>
<organism evidence="1">
    <name type="scientific">Carp adomavirus</name>
    <dbReference type="NCBI Taxonomy" id="2609874"/>
    <lineage>
        <taxon>Viruses</taxon>
        <taxon>Adomaviruses</taxon>
    </lineage>
</organism>
<reference evidence="1" key="1">
    <citation type="journal article" date="2020" name="J. ISSAAS">
        <title>Identification of Adomavirus Virion Proteins.</title>
        <authorList>
            <person name="Welch N.L."/>
            <person name="Tisza M.J."/>
            <person name="Starrett G.J."/>
            <person name="Belford A.K."/>
            <person name="Pastrana D.V."/>
            <person name="Pang Y.-Y.S."/>
            <person name="Schiller J.T."/>
            <person name="An P."/>
            <person name="Cantolupo P.G."/>
            <person name="Pipas J.M."/>
            <person name="Koda S."/>
            <person name="Subramaniam K."/>
            <person name="Waltzek T.B."/>
            <person name="Bian C."/>
            <person name="Shi Q."/>
            <person name="Ruan Z."/>
            <person name="Ng T.F.F."/>
            <person name="Buck C.B."/>
        </authorList>
    </citation>
    <scope>NUCLEOTIDE SEQUENCE</scope>
    <source>
        <strain evidence="1">4332</strain>
    </source>
</reference>
<name>A0A6F9F1X1_9VIRU</name>